<dbReference type="Proteomes" id="UP000199666">
    <property type="component" value="Unassembled WGS sequence"/>
</dbReference>
<name>A0A1I2URB1_9SPHI</name>
<evidence type="ECO:0000313" key="2">
    <source>
        <dbReference type="Proteomes" id="UP000199666"/>
    </source>
</evidence>
<keyword evidence="2" id="KW-1185">Reference proteome</keyword>
<dbReference type="AlphaFoldDB" id="A0A1I2URB1"/>
<dbReference type="RefSeq" id="WP_090992350.1">
    <property type="nucleotide sequence ID" value="NZ_FOPP01000002.1"/>
</dbReference>
<protein>
    <submittedName>
        <fullName evidence="1">SatD family (SatD)</fullName>
    </submittedName>
</protein>
<dbReference type="SUPFAM" id="SSF47413">
    <property type="entry name" value="lambda repressor-like DNA-binding domains"/>
    <property type="match status" value="1"/>
</dbReference>
<proteinExistence type="predicted"/>
<dbReference type="InterPro" id="IPR010982">
    <property type="entry name" value="Lambda_DNA-bd_dom_sf"/>
</dbReference>
<evidence type="ECO:0000313" key="1">
    <source>
        <dbReference type="EMBL" id="SFG79654.1"/>
    </source>
</evidence>
<dbReference type="InterPro" id="IPR032580">
    <property type="entry name" value="SatD"/>
</dbReference>
<reference evidence="1 2" key="1">
    <citation type="submission" date="2016-10" db="EMBL/GenBank/DDBJ databases">
        <authorList>
            <person name="de Groot N.N."/>
        </authorList>
    </citation>
    <scope>NUCLEOTIDE SEQUENCE [LARGE SCALE GENOMIC DNA]</scope>
    <source>
        <strain evidence="1 2">DSM 18684</strain>
    </source>
</reference>
<gene>
    <name evidence="1" type="ORF">SAMN04489864_102302</name>
</gene>
<dbReference type="EMBL" id="FOPP01000002">
    <property type="protein sequence ID" value="SFG79654.1"/>
    <property type="molecule type" value="Genomic_DNA"/>
</dbReference>
<accession>A0A1I2URB1</accession>
<organism evidence="1 2">
    <name type="scientific">Pedobacter insulae</name>
    <dbReference type="NCBI Taxonomy" id="414048"/>
    <lineage>
        <taxon>Bacteria</taxon>
        <taxon>Pseudomonadati</taxon>
        <taxon>Bacteroidota</taxon>
        <taxon>Sphingobacteriia</taxon>
        <taxon>Sphingobacteriales</taxon>
        <taxon>Sphingobacteriaceae</taxon>
        <taxon>Pedobacter</taxon>
    </lineage>
</organism>
<dbReference type="OrthoDB" id="7064118at2"/>
<dbReference type="Pfam" id="PF16264">
    <property type="entry name" value="SatD"/>
    <property type="match status" value="1"/>
</dbReference>
<dbReference type="GO" id="GO:0003677">
    <property type="term" value="F:DNA binding"/>
    <property type="evidence" value="ECO:0007669"/>
    <property type="project" value="InterPro"/>
</dbReference>
<sequence>MIAVITGDIINSRKLPEGWINVLKSSLTNLKGRHNKWEIFRGDSFQIELDPDDALLNAIYIKACIKTFKKGDVRIGIGLGKKSGNAPKLTEANGEAFINSGRAFDNLKTAKVNMAFVTPWQDFDEEINLYLRLALIAMDNWGQIAAEMVKYAIENKNMKQDKIAEISGRSQSSVSEALKRAYYTEILAVEGKYRSKITNLIEK</sequence>
<dbReference type="STRING" id="414048.SAMN04489864_102302"/>